<gene>
    <name evidence="1" type="ORF">NCTC13038_04587</name>
</gene>
<organism evidence="1 2">
    <name type="scientific">Raoultella terrigena</name>
    <name type="common">Klebsiella terrigena</name>
    <dbReference type="NCBI Taxonomy" id="577"/>
    <lineage>
        <taxon>Bacteria</taxon>
        <taxon>Pseudomonadati</taxon>
        <taxon>Pseudomonadota</taxon>
        <taxon>Gammaproteobacteria</taxon>
        <taxon>Enterobacterales</taxon>
        <taxon>Enterobacteriaceae</taxon>
        <taxon>Klebsiella/Raoultella group</taxon>
        <taxon>Raoultella</taxon>
    </lineage>
</organism>
<reference evidence="1 2" key="1">
    <citation type="submission" date="2019-03" db="EMBL/GenBank/DDBJ databases">
        <authorList>
            <consortium name="Pathogen Informatics"/>
        </authorList>
    </citation>
    <scope>NUCLEOTIDE SEQUENCE [LARGE SCALE GENOMIC DNA]</scope>
    <source>
        <strain evidence="1 2">NCTC13038</strain>
    </source>
</reference>
<sequence>MLFDHEINETVYPRWRGEHSQVDVNLVLLIGLSPLARGTPEVHAVDVAGHRFIPAGAGNTEYWPTERRSGSVYPRWRGEHLCRSAKSSRRRGLSPLARGTLEVRLPHLHERQFIPAGAGNTQHSQQMIAMASVYPRWRGEHSTLSTNDCDGIGLSPLARGTLITGGHNCALIRFIPAGAGNTPRARHTSACRSVYPRWRGEHSVSRHWRLTPFGLSPLARGTRIRYIKKER</sequence>
<dbReference type="AntiFam" id="ANF00057">
    <property type="entry name" value="Translation of E. coli type CRISPR repeat"/>
</dbReference>
<dbReference type="AntiFam" id="ANF00006">
    <property type="entry name" value="Translation of CRISPR region"/>
</dbReference>
<protein>
    <submittedName>
        <fullName evidence="1">Domain of uncharacterized function (DUF2825)</fullName>
    </submittedName>
</protein>
<accession>A0A485CCL9</accession>
<dbReference type="AlphaFoldDB" id="A0A485CCL9"/>
<evidence type="ECO:0000313" key="2">
    <source>
        <dbReference type="Proteomes" id="UP000332594"/>
    </source>
</evidence>
<name>A0A485CCL9_RAOTE</name>
<dbReference type="EMBL" id="CAADJG010000002">
    <property type="protein sequence ID" value="VFS82365.1"/>
    <property type="molecule type" value="Genomic_DNA"/>
</dbReference>
<evidence type="ECO:0000313" key="1">
    <source>
        <dbReference type="EMBL" id="VFS82365.1"/>
    </source>
</evidence>
<proteinExistence type="predicted"/>
<dbReference type="Proteomes" id="UP000332594">
    <property type="component" value="Unassembled WGS sequence"/>
</dbReference>